<dbReference type="SUPFAM" id="SSF51735">
    <property type="entry name" value="NAD(P)-binding Rossmann-fold domains"/>
    <property type="match status" value="1"/>
</dbReference>
<dbReference type="PRINTS" id="PR00080">
    <property type="entry name" value="SDRFAMILY"/>
</dbReference>
<dbReference type="FunFam" id="3.40.50.720:FF:000374">
    <property type="entry name" value="3-oxoacyl-(Acyl-carrier-protein) reductase"/>
    <property type="match status" value="1"/>
</dbReference>
<dbReference type="PANTHER" id="PTHR48107">
    <property type="entry name" value="NADPH-DEPENDENT ALDEHYDE REDUCTASE-LIKE PROTEIN, CHLOROPLASTIC-RELATED"/>
    <property type="match status" value="1"/>
</dbReference>
<accession>R8BS21</accession>
<proteinExistence type="inferred from homology"/>
<keyword evidence="3" id="KW-0560">Oxidoreductase</keyword>
<dbReference type="HOGENOM" id="CLU_010194_1_3_1"/>
<sequence>MTTTSNEFALPLAGKTAIVTGASRGIGEGIAWELARQGATVVLGYTSESSGSNIKRLQDRIATLPHQPRTLSVKANLSTVEGSKKLIDELTQWTDGSLKLDILVNNAGLEVVKPLGKISVEDYDAVYNLNVRGAILLTQAVLPFLNPNSRVINLTSVGARTGFKELSLYCSSKAAVEGLTRCWAAELGVNGTTVNAVAPGPVQSDMLDNIPADIVKMQKDNTPIQNRLGTVQEVSNIVAWLASPSSSWVTGQVICASGGWAMY</sequence>
<dbReference type="PRINTS" id="PR00081">
    <property type="entry name" value="GDHRDH"/>
</dbReference>
<evidence type="ECO:0000256" key="2">
    <source>
        <dbReference type="ARBA" id="ARBA00022857"/>
    </source>
</evidence>
<dbReference type="EMBL" id="KB932930">
    <property type="protein sequence ID" value="EOO02162.1"/>
    <property type="molecule type" value="Genomic_DNA"/>
</dbReference>
<dbReference type="PANTHER" id="PTHR48107:SF7">
    <property type="entry name" value="RE15974P"/>
    <property type="match status" value="1"/>
</dbReference>
<protein>
    <submittedName>
        <fullName evidence="4">Putative 3-ketoacyl-acyl carrier protein reductase protein</fullName>
    </submittedName>
</protein>
<dbReference type="KEGG" id="tmn:UCRPA7_2328"/>
<keyword evidence="2" id="KW-0521">NADP</keyword>
<reference evidence="5" key="1">
    <citation type="journal article" date="2013" name="Genome Announc.">
        <title>Draft genome sequence of the ascomycete Phaeoacremonium aleophilum strain UCR-PA7, a causal agent of the esca disease complex in grapevines.</title>
        <authorList>
            <person name="Blanco-Ulate B."/>
            <person name="Rolshausen P."/>
            <person name="Cantu D."/>
        </authorList>
    </citation>
    <scope>NUCLEOTIDE SEQUENCE [LARGE SCALE GENOMIC DNA]</scope>
    <source>
        <strain evidence="5">UCR-PA7</strain>
    </source>
</reference>
<dbReference type="InterPro" id="IPR002347">
    <property type="entry name" value="SDR_fam"/>
</dbReference>
<dbReference type="RefSeq" id="XP_007913092.1">
    <property type="nucleotide sequence ID" value="XM_007914901.1"/>
</dbReference>
<dbReference type="OrthoDB" id="47007at2759"/>
<dbReference type="GeneID" id="19322565"/>
<dbReference type="AlphaFoldDB" id="R8BS21"/>
<dbReference type="GO" id="GO:0016614">
    <property type="term" value="F:oxidoreductase activity, acting on CH-OH group of donors"/>
    <property type="evidence" value="ECO:0007669"/>
    <property type="project" value="UniProtKB-ARBA"/>
</dbReference>
<dbReference type="Pfam" id="PF13561">
    <property type="entry name" value="adh_short_C2"/>
    <property type="match status" value="1"/>
</dbReference>
<dbReference type="InterPro" id="IPR020904">
    <property type="entry name" value="Sc_DH/Rdtase_CS"/>
</dbReference>
<evidence type="ECO:0000256" key="1">
    <source>
        <dbReference type="ARBA" id="ARBA00006484"/>
    </source>
</evidence>
<organism evidence="4 5">
    <name type="scientific">Phaeoacremonium minimum (strain UCR-PA7)</name>
    <name type="common">Esca disease fungus</name>
    <name type="synonym">Togninia minima</name>
    <dbReference type="NCBI Taxonomy" id="1286976"/>
    <lineage>
        <taxon>Eukaryota</taxon>
        <taxon>Fungi</taxon>
        <taxon>Dikarya</taxon>
        <taxon>Ascomycota</taxon>
        <taxon>Pezizomycotina</taxon>
        <taxon>Sordariomycetes</taxon>
        <taxon>Sordariomycetidae</taxon>
        <taxon>Togniniales</taxon>
        <taxon>Togniniaceae</taxon>
        <taxon>Phaeoacremonium</taxon>
    </lineage>
</organism>
<dbReference type="PROSITE" id="PS00061">
    <property type="entry name" value="ADH_SHORT"/>
    <property type="match status" value="1"/>
</dbReference>
<dbReference type="Gene3D" id="3.40.50.720">
    <property type="entry name" value="NAD(P)-binding Rossmann-like Domain"/>
    <property type="match status" value="1"/>
</dbReference>
<evidence type="ECO:0000313" key="4">
    <source>
        <dbReference type="EMBL" id="EOO02162.1"/>
    </source>
</evidence>
<comment type="similarity">
    <text evidence="1">Belongs to the short-chain dehydrogenases/reductases (SDR) family.</text>
</comment>
<name>R8BS21_PHAM7</name>
<dbReference type="eggNOG" id="KOG0725">
    <property type="taxonomic scope" value="Eukaryota"/>
</dbReference>
<gene>
    <name evidence="4" type="ORF">UCRPA7_2328</name>
</gene>
<dbReference type="InterPro" id="IPR036291">
    <property type="entry name" value="NAD(P)-bd_dom_sf"/>
</dbReference>
<keyword evidence="5" id="KW-1185">Reference proteome</keyword>
<evidence type="ECO:0000256" key="3">
    <source>
        <dbReference type="ARBA" id="ARBA00023002"/>
    </source>
</evidence>
<dbReference type="Proteomes" id="UP000014074">
    <property type="component" value="Unassembled WGS sequence"/>
</dbReference>
<evidence type="ECO:0000313" key="5">
    <source>
        <dbReference type="Proteomes" id="UP000014074"/>
    </source>
</evidence>